<keyword evidence="12" id="KW-0472">Membrane</keyword>
<reference evidence="14" key="1">
    <citation type="submission" date="2013-01" db="EMBL/GenBank/DDBJ databases">
        <title>Genomic Cooperation Between Trypanosomatids and Their Bacterial Endosymbionts in the Synthesis of Essential Amino Acids Heavily Influenced by Multiple Lateral Gene Transfer Events.</title>
        <authorList>
            <person name="Alves J.M.P."/>
            <person name="Klein C."/>
            <person name="Maia da Silva F."/>
            <person name="Costa Martins A.G."/>
            <person name="Serrano M.G."/>
            <person name="Buck G.A."/>
            <person name="Vasconcelos A.T.R."/>
            <person name="France-Sagot M."/>
            <person name="Teixeira M.M.G."/>
            <person name="Motta M.C.M."/>
            <person name="Camargo E.P."/>
        </authorList>
    </citation>
    <scope>NUCLEOTIDE SEQUENCE</scope>
</reference>
<evidence type="ECO:0000256" key="9">
    <source>
        <dbReference type="ARBA" id="ARBA00047931"/>
    </source>
</evidence>
<evidence type="ECO:0000259" key="13">
    <source>
        <dbReference type="Pfam" id="PF00291"/>
    </source>
</evidence>
<keyword evidence="7 10" id="KW-0663">Pyridoxal phosphate</keyword>
<dbReference type="FunFam" id="3.40.50.1100:FF:000067">
    <property type="entry name" value="Cysteine synthase"/>
    <property type="match status" value="1"/>
</dbReference>
<dbReference type="SUPFAM" id="SSF53686">
    <property type="entry name" value="Tryptophan synthase beta subunit-like PLP-dependent enzymes"/>
    <property type="match status" value="1"/>
</dbReference>
<dbReference type="CDD" id="cd01561">
    <property type="entry name" value="CBS_like"/>
    <property type="match status" value="1"/>
</dbReference>
<dbReference type="AlphaFoldDB" id="U5KL82"/>
<feature type="domain" description="Tryptophan synthase beta chain-like PALP" evidence="13">
    <location>
        <begin position="110"/>
        <end position="394"/>
    </location>
</feature>
<dbReference type="Gene3D" id="3.40.50.1100">
    <property type="match status" value="2"/>
</dbReference>
<name>U5KL82_STROO</name>
<dbReference type="InterPro" id="IPR005859">
    <property type="entry name" value="CysK"/>
</dbReference>
<feature type="binding site" evidence="10">
    <location>
        <position position="367"/>
    </location>
    <ligand>
        <name>pyridoxal 5'-phosphate</name>
        <dbReference type="ChEBI" id="CHEBI:597326"/>
    </ligand>
</feature>
<evidence type="ECO:0000256" key="11">
    <source>
        <dbReference type="PIRSR" id="PIRSR605856-51"/>
    </source>
</evidence>
<dbReference type="PANTHER" id="PTHR10314">
    <property type="entry name" value="CYSTATHIONINE BETA-SYNTHASE"/>
    <property type="match status" value="1"/>
</dbReference>
<sequence length="426" mass="46649">MKMSLIIIFCFFPFCLFFILVIFLFPYFFCYILFCCTSHGLTFYSSSLCFFYIQYRRYKVPPVLSFLSFFFLLLHSFAFIPFKALFLLLFLRPVMATFDRDNEVAENFGQLIGNTPCLYLRKLNHTKANIVLKLECDNPMASVKDRLGLAIYDKAEKEGKLIPGESVIVEATSGNTGVALAQLGVVRGYRVIITMPESMSLERRCLLRIFGAELILTPAALGMKGAVAMANKIVATNPAAVLADQFGTKYNALIHEETTGPEIWRQTKGKVDAIVAGVGTGGTLTGIAHYLKKQNPKVLSVAVEPAESPVLSGGQPGPHKIQGIGAGFVPSVLDRKIVDEVIAVKGDDAIETSQKLTRSDGVFCGFSGGANVYAALKLGERPEMAGKTIVAIIPSFGERYLSTVLYKSIRDEVASLPVVDASELQK</sequence>
<evidence type="ECO:0000313" key="14">
    <source>
        <dbReference type="EMBL" id="AGT02607.1"/>
    </source>
</evidence>
<dbReference type="InterPro" id="IPR036052">
    <property type="entry name" value="TrpB-like_PALP_sf"/>
</dbReference>
<keyword evidence="6 14" id="KW-0808">Transferase</keyword>
<feature type="binding site" evidence="10">
    <location>
        <position position="175"/>
    </location>
    <ligand>
        <name>pyridoxal 5'-phosphate</name>
        <dbReference type="ChEBI" id="CHEBI:597326"/>
    </ligand>
</feature>
<protein>
    <recommendedName>
        <fullName evidence="4">cysteine synthase</fullName>
        <ecNumber evidence="4">2.5.1.47</ecNumber>
    </recommendedName>
</protein>
<dbReference type="GO" id="GO:0004124">
    <property type="term" value="F:cysteine synthase activity"/>
    <property type="evidence" value="ECO:0007669"/>
    <property type="project" value="UniProtKB-EC"/>
</dbReference>
<comment type="cofactor">
    <cofactor evidence="1 10">
        <name>pyridoxal 5'-phosphate</name>
        <dbReference type="ChEBI" id="CHEBI:597326"/>
    </cofactor>
</comment>
<dbReference type="InterPro" id="IPR001926">
    <property type="entry name" value="TrpB-like_PALP"/>
</dbReference>
<evidence type="ECO:0000256" key="7">
    <source>
        <dbReference type="ARBA" id="ARBA00022898"/>
    </source>
</evidence>
<keyword evidence="8" id="KW-0198">Cysteine biosynthesis</keyword>
<feature type="modified residue" description="N6-(pyridoxal phosphate)lysine" evidence="11">
    <location>
        <position position="144"/>
    </location>
</feature>
<keyword evidence="12" id="KW-1133">Transmembrane helix</keyword>
<dbReference type="Pfam" id="PF00291">
    <property type="entry name" value="PALP"/>
    <property type="match status" value="1"/>
</dbReference>
<proteinExistence type="inferred from homology"/>
<dbReference type="EMBL" id="KC545077">
    <property type="protein sequence ID" value="AGT02607.1"/>
    <property type="molecule type" value="Genomic_DNA"/>
</dbReference>
<dbReference type="EC" id="2.5.1.47" evidence="4"/>
<dbReference type="GO" id="GO:0005737">
    <property type="term" value="C:cytoplasm"/>
    <property type="evidence" value="ECO:0007669"/>
    <property type="project" value="UniProtKB-ARBA"/>
</dbReference>
<feature type="transmembrane region" description="Helical" evidence="12">
    <location>
        <begin position="5"/>
        <end position="25"/>
    </location>
</feature>
<accession>U5KL82</accession>
<comment type="pathway">
    <text evidence="2">Amino-acid biosynthesis; L-cysteine biosynthesis; L-cysteine from L-serine: step 2/2.</text>
</comment>
<dbReference type="InterPro" id="IPR005856">
    <property type="entry name" value="Cys_synth"/>
</dbReference>
<keyword evidence="5" id="KW-0028">Amino-acid biosynthesis</keyword>
<feature type="binding site" evidence="10">
    <location>
        <begin position="279"/>
        <end position="283"/>
    </location>
    <ligand>
        <name>pyridoxal 5'-phosphate</name>
        <dbReference type="ChEBI" id="CHEBI:597326"/>
    </ligand>
</feature>
<feature type="transmembrane region" description="Helical" evidence="12">
    <location>
        <begin position="31"/>
        <end position="53"/>
    </location>
</feature>
<comment type="catalytic activity">
    <reaction evidence="9">
        <text>O-acetyl-L-serine + hydrogen sulfide = L-cysteine + acetate</text>
        <dbReference type="Rhea" id="RHEA:14829"/>
        <dbReference type="ChEBI" id="CHEBI:29919"/>
        <dbReference type="ChEBI" id="CHEBI:30089"/>
        <dbReference type="ChEBI" id="CHEBI:35235"/>
        <dbReference type="ChEBI" id="CHEBI:58340"/>
        <dbReference type="EC" id="2.5.1.47"/>
    </reaction>
</comment>
<evidence type="ECO:0000256" key="12">
    <source>
        <dbReference type="SAM" id="Phobius"/>
    </source>
</evidence>
<dbReference type="GO" id="GO:0006535">
    <property type="term" value="P:cysteine biosynthetic process from serine"/>
    <property type="evidence" value="ECO:0007669"/>
    <property type="project" value="InterPro"/>
</dbReference>
<dbReference type="NCBIfam" id="TIGR01136">
    <property type="entry name" value="cysKM"/>
    <property type="match status" value="1"/>
</dbReference>
<organism evidence="14">
    <name type="scientific">Strigomonas oncopelti</name>
    <name type="common">Parasitic flagellate</name>
    <name type="synonym">Crithidia oncopelti</name>
    <dbReference type="NCBI Taxonomy" id="5657"/>
    <lineage>
        <taxon>Eukaryota</taxon>
        <taxon>Discoba</taxon>
        <taxon>Euglenozoa</taxon>
        <taxon>Kinetoplastea</taxon>
        <taxon>Metakinetoplastina</taxon>
        <taxon>Trypanosomatida</taxon>
        <taxon>Trypanosomatidae</taxon>
        <taxon>Strigomonadinae</taxon>
        <taxon>Strigomonas</taxon>
    </lineage>
</organism>
<evidence type="ECO:0000256" key="10">
    <source>
        <dbReference type="PIRSR" id="PIRSR605856-50"/>
    </source>
</evidence>
<evidence type="ECO:0000256" key="3">
    <source>
        <dbReference type="ARBA" id="ARBA00007103"/>
    </source>
</evidence>
<evidence type="ECO:0000256" key="2">
    <source>
        <dbReference type="ARBA" id="ARBA00004962"/>
    </source>
</evidence>
<evidence type="ECO:0000256" key="1">
    <source>
        <dbReference type="ARBA" id="ARBA00001933"/>
    </source>
</evidence>
<evidence type="ECO:0000256" key="6">
    <source>
        <dbReference type="ARBA" id="ARBA00022679"/>
    </source>
</evidence>
<comment type="similarity">
    <text evidence="3">Belongs to the cysteine synthase/cystathionine beta-synthase family.</text>
</comment>
<keyword evidence="12" id="KW-0812">Transmembrane</keyword>
<feature type="transmembrane region" description="Helical" evidence="12">
    <location>
        <begin position="65"/>
        <end position="91"/>
    </location>
</feature>
<dbReference type="NCBIfam" id="TIGR01139">
    <property type="entry name" value="cysK"/>
    <property type="match status" value="1"/>
</dbReference>
<evidence type="ECO:0000256" key="4">
    <source>
        <dbReference type="ARBA" id="ARBA00012681"/>
    </source>
</evidence>
<evidence type="ECO:0000256" key="8">
    <source>
        <dbReference type="ARBA" id="ARBA00023192"/>
    </source>
</evidence>
<dbReference type="InterPro" id="IPR050214">
    <property type="entry name" value="Cys_Synth/Cystath_Beta-Synth"/>
</dbReference>
<evidence type="ECO:0000256" key="5">
    <source>
        <dbReference type="ARBA" id="ARBA00022605"/>
    </source>
</evidence>